<reference evidence="2 3" key="1">
    <citation type="journal article" date="2015" name="Nature">
        <title>rRNA introns, odd ribosomes, and small enigmatic genomes across a large radiation of phyla.</title>
        <authorList>
            <person name="Brown C.T."/>
            <person name="Hug L.A."/>
            <person name="Thomas B.C."/>
            <person name="Sharon I."/>
            <person name="Castelle C.J."/>
            <person name="Singh A."/>
            <person name="Wilkins M.J."/>
            <person name="Williams K.H."/>
            <person name="Banfield J.F."/>
        </authorList>
    </citation>
    <scope>NUCLEOTIDE SEQUENCE [LARGE SCALE GENOMIC DNA]</scope>
</reference>
<sequence length="148" mass="16673">MTSISHALIGAAIAAKITDPVTAGTLAFITHFVCDAIPHWDWGTNWRKRPRAVTGTLAVSETLIALFGTYFIFNSLVPSSSTLTITVLLSLLPDWLEAPYYLLLPHPPKFFYYMYRFQSFVHERLQAPWGILTQTAVVMAFLYVGFRT</sequence>
<feature type="transmembrane region" description="Helical" evidence="1">
    <location>
        <begin position="125"/>
        <end position="146"/>
    </location>
</feature>
<evidence type="ECO:0000313" key="2">
    <source>
        <dbReference type="EMBL" id="KKS86666.1"/>
    </source>
</evidence>
<dbReference type="PATRIC" id="fig|1618446.3.peg.988"/>
<dbReference type="STRING" id="1618446.UV61_C0008G0119"/>
<feature type="transmembrane region" description="Helical" evidence="1">
    <location>
        <begin position="52"/>
        <end position="73"/>
    </location>
</feature>
<protein>
    <submittedName>
        <fullName evidence="2">Uncharacterized protein</fullName>
    </submittedName>
</protein>
<organism evidence="2 3">
    <name type="scientific">Candidatus Gottesmanbacteria bacterium GW2011_GWB1_43_11</name>
    <dbReference type="NCBI Taxonomy" id="1618446"/>
    <lineage>
        <taxon>Bacteria</taxon>
        <taxon>Candidatus Gottesmaniibacteriota</taxon>
    </lineage>
</organism>
<keyword evidence="1" id="KW-1133">Transmembrane helix</keyword>
<feature type="transmembrane region" description="Helical" evidence="1">
    <location>
        <begin position="85"/>
        <end position="104"/>
    </location>
</feature>
<evidence type="ECO:0000256" key="1">
    <source>
        <dbReference type="SAM" id="Phobius"/>
    </source>
</evidence>
<proteinExistence type="predicted"/>
<dbReference type="AlphaFoldDB" id="A0A0G1EUG4"/>
<evidence type="ECO:0000313" key="3">
    <source>
        <dbReference type="Proteomes" id="UP000034050"/>
    </source>
</evidence>
<comment type="caution">
    <text evidence="2">The sequence shown here is derived from an EMBL/GenBank/DDBJ whole genome shotgun (WGS) entry which is preliminary data.</text>
</comment>
<accession>A0A0G1EUG4</accession>
<dbReference type="Proteomes" id="UP000034050">
    <property type="component" value="Unassembled WGS sequence"/>
</dbReference>
<gene>
    <name evidence="2" type="ORF">UV61_C0008G0119</name>
</gene>
<keyword evidence="1" id="KW-0472">Membrane</keyword>
<keyword evidence="1" id="KW-0812">Transmembrane</keyword>
<name>A0A0G1EUG4_9BACT</name>
<dbReference type="EMBL" id="LCFD01000008">
    <property type="protein sequence ID" value="KKS86666.1"/>
    <property type="molecule type" value="Genomic_DNA"/>
</dbReference>